<keyword evidence="4" id="KW-0808">Transferase</keyword>
<protein>
    <submittedName>
        <fullName evidence="4">Sugar transferase</fullName>
    </submittedName>
</protein>
<comment type="caution">
    <text evidence="4">The sequence shown here is derived from an EMBL/GenBank/DDBJ whole genome shotgun (WGS) entry which is preliminary data.</text>
</comment>
<organism evidence="4 5">
    <name type="scientific">Saccharospirillum mangrovi</name>
    <dbReference type="NCBI Taxonomy" id="2161747"/>
    <lineage>
        <taxon>Bacteria</taxon>
        <taxon>Pseudomonadati</taxon>
        <taxon>Pseudomonadota</taxon>
        <taxon>Gammaproteobacteria</taxon>
        <taxon>Oceanospirillales</taxon>
        <taxon>Saccharospirillaceae</taxon>
        <taxon>Saccharospirillum</taxon>
    </lineage>
</organism>
<dbReference type="Proteomes" id="UP001595617">
    <property type="component" value="Unassembled WGS sequence"/>
</dbReference>
<proteinExistence type="inferred from homology"/>
<reference evidence="5" key="1">
    <citation type="journal article" date="2019" name="Int. J. Syst. Evol. Microbiol.">
        <title>The Global Catalogue of Microorganisms (GCM) 10K type strain sequencing project: providing services to taxonomists for standard genome sequencing and annotation.</title>
        <authorList>
            <consortium name="The Broad Institute Genomics Platform"/>
            <consortium name="The Broad Institute Genome Sequencing Center for Infectious Disease"/>
            <person name="Wu L."/>
            <person name="Ma J."/>
        </authorList>
    </citation>
    <scope>NUCLEOTIDE SEQUENCE [LARGE SCALE GENOMIC DNA]</scope>
    <source>
        <strain evidence="5">IBRC 10765</strain>
    </source>
</reference>
<dbReference type="RefSeq" id="WP_380695293.1">
    <property type="nucleotide sequence ID" value="NZ_JBHRYR010000003.1"/>
</dbReference>
<evidence type="ECO:0000256" key="2">
    <source>
        <dbReference type="SAM" id="Phobius"/>
    </source>
</evidence>
<evidence type="ECO:0000259" key="3">
    <source>
        <dbReference type="Pfam" id="PF02397"/>
    </source>
</evidence>
<keyword evidence="2" id="KW-0472">Membrane</keyword>
<dbReference type="InterPro" id="IPR003362">
    <property type="entry name" value="Bact_transf"/>
</dbReference>
<sequence length="192" mass="22135">MTLKVLRILDVALSIILLVLAAPILIITYVVIVVTMGSPAIFSHYRLGLGNDKFLLYKFRSMIDDPSLTDEERITRFGKFIRKTSIDELPQLINVIMGDMSLVGPRPLLPEYKDHFTLEQLRRHNVKPGITGWAQVNGRNSLSWEEKFILDLYYVDNYSVSLYIKILYRTFFVVLLSKGFSLSGEAKRFDER</sequence>
<gene>
    <name evidence="4" type="ORF">ACFOOG_07995</name>
</gene>
<name>A0ABV7ZX96_9GAMM</name>
<feature type="domain" description="Bacterial sugar transferase" evidence="3">
    <location>
        <begin position="7"/>
        <end position="175"/>
    </location>
</feature>
<dbReference type="PANTHER" id="PTHR30576:SF8">
    <property type="entry name" value="UNDECAPRENYL-PHOSPHATE GALACTOSE PHOSPHOTRANSFERASE"/>
    <property type="match status" value="1"/>
</dbReference>
<dbReference type="GO" id="GO:0016740">
    <property type="term" value="F:transferase activity"/>
    <property type="evidence" value="ECO:0007669"/>
    <property type="project" value="UniProtKB-KW"/>
</dbReference>
<dbReference type="Pfam" id="PF02397">
    <property type="entry name" value="Bac_transf"/>
    <property type="match status" value="1"/>
</dbReference>
<accession>A0ABV7ZX96</accession>
<comment type="similarity">
    <text evidence="1">Belongs to the bacterial sugar transferase family.</text>
</comment>
<keyword evidence="2" id="KW-1133">Transmembrane helix</keyword>
<feature type="transmembrane region" description="Helical" evidence="2">
    <location>
        <begin position="12"/>
        <end position="36"/>
    </location>
</feature>
<evidence type="ECO:0000313" key="5">
    <source>
        <dbReference type="Proteomes" id="UP001595617"/>
    </source>
</evidence>
<keyword evidence="2" id="KW-0812">Transmembrane</keyword>
<evidence type="ECO:0000313" key="4">
    <source>
        <dbReference type="EMBL" id="MFC3852771.1"/>
    </source>
</evidence>
<dbReference type="PANTHER" id="PTHR30576">
    <property type="entry name" value="COLANIC BIOSYNTHESIS UDP-GLUCOSE LIPID CARRIER TRANSFERASE"/>
    <property type="match status" value="1"/>
</dbReference>
<evidence type="ECO:0000256" key="1">
    <source>
        <dbReference type="ARBA" id="ARBA00006464"/>
    </source>
</evidence>
<dbReference type="EMBL" id="JBHRYR010000003">
    <property type="protein sequence ID" value="MFC3852771.1"/>
    <property type="molecule type" value="Genomic_DNA"/>
</dbReference>
<keyword evidence="5" id="KW-1185">Reference proteome</keyword>